<dbReference type="VEuPathDB" id="VectorBase:GPPI046119"/>
<sequence>MSNWLNDKFFMSQILLKDNWPTEENNPLLHFSSYCCTPEFYQLTNYCMFIYFAYSIFYFYPEARKQNFIV</sequence>
<keyword evidence="3" id="KW-1185">Reference proteome</keyword>
<name>A0A1B0C0S3_9MUSC</name>
<evidence type="ECO:0000313" key="3">
    <source>
        <dbReference type="Proteomes" id="UP000092460"/>
    </source>
</evidence>
<reference evidence="2" key="2">
    <citation type="submission" date="2020-05" db="UniProtKB">
        <authorList>
            <consortium name="EnsemblMetazoa"/>
        </authorList>
    </citation>
    <scope>IDENTIFICATION</scope>
    <source>
        <strain evidence="2">IAEA</strain>
    </source>
</reference>
<organism evidence="2 3">
    <name type="scientific">Glossina palpalis gambiensis</name>
    <dbReference type="NCBI Taxonomy" id="67801"/>
    <lineage>
        <taxon>Eukaryota</taxon>
        <taxon>Metazoa</taxon>
        <taxon>Ecdysozoa</taxon>
        <taxon>Arthropoda</taxon>
        <taxon>Hexapoda</taxon>
        <taxon>Insecta</taxon>
        <taxon>Pterygota</taxon>
        <taxon>Neoptera</taxon>
        <taxon>Endopterygota</taxon>
        <taxon>Diptera</taxon>
        <taxon>Brachycera</taxon>
        <taxon>Muscomorpha</taxon>
        <taxon>Hippoboscoidea</taxon>
        <taxon>Glossinidae</taxon>
        <taxon>Glossina</taxon>
    </lineage>
</organism>
<evidence type="ECO:0000313" key="2">
    <source>
        <dbReference type="EnsemblMetazoa" id="GPPI046119-PA"/>
    </source>
</evidence>
<evidence type="ECO:0000256" key="1">
    <source>
        <dbReference type="SAM" id="Phobius"/>
    </source>
</evidence>
<keyword evidence="1" id="KW-1133">Transmembrane helix</keyword>
<dbReference type="EMBL" id="JXJN01023736">
    <property type="status" value="NOT_ANNOTATED_CDS"/>
    <property type="molecule type" value="Genomic_DNA"/>
</dbReference>
<reference evidence="3" key="1">
    <citation type="submission" date="2015-01" db="EMBL/GenBank/DDBJ databases">
        <authorList>
            <person name="Aksoy S."/>
            <person name="Warren W."/>
            <person name="Wilson R.K."/>
        </authorList>
    </citation>
    <scope>NUCLEOTIDE SEQUENCE [LARGE SCALE GENOMIC DNA]</scope>
    <source>
        <strain evidence="3">IAEA</strain>
    </source>
</reference>
<dbReference type="EnsemblMetazoa" id="GPPI046119-RA">
    <property type="protein sequence ID" value="GPPI046119-PA"/>
    <property type="gene ID" value="GPPI046119"/>
</dbReference>
<dbReference type="Proteomes" id="UP000092460">
    <property type="component" value="Unassembled WGS sequence"/>
</dbReference>
<protein>
    <submittedName>
        <fullName evidence="2">Uncharacterized protein</fullName>
    </submittedName>
</protein>
<proteinExistence type="predicted"/>
<accession>A0A1B0C0S3</accession>
<keyword evidence="1" id="KW-0812">Transmembrane</keyword>
<feature type="transmembrane region" description="Helical" evidence="1">
    <location>
        <begin position="40"/>
        <end position="60"/>
    </location>
</feature>
<keyword evidence="1" id="KW-0472">Membrane</keyword>
<dbReference type="AlphaFoldDB" id="A0A1B0C0S3"/>